<evidence type="ECO:0000256" key="9">
    <source>
        <dbReference type="ARBA" id="ARBA00023310"/>
    </source>
</evidence>
<dbReference type="STRING" id="429701.A0A2G9HH49"/>
<evidence type="ECO:0000313" key="10">
    <source>
        <dbReference type="EMBL" id="PIN16852.1"/>
    </source>
</evidence>
<gene>
    <name evidence="10" type="ORF">CDL12_10506</name>
</gene>
<keyword evidence="3" id="KW-0813">Transport</keyword>
<evidence type="ECO:0000256" key="3">
    <source>
        <dbReference type="ARBA" id="ARBA00022448"/>
    </source>
</evidence>
<evidence type="ECO:0000256" key="1">
    <source>
        <dbReference type="ARBA" id="ARBA00004325"/>
    </source>
</evidence>
<comment type="similarity">
    <text evidence="2">Belongs to the ATPase g subunit family.</text>
</comment>
<keyword evidence="7" id="KW-0496">Mitochondrion</keyword>
<evidence type="ECO:0000256" key="2">
    <source>
        <dbReference type="ARBA" id="ARBA00005699"/>
    </source>
</evidence>
<dbReference type="Pfam" id="PF04718">
    <property type="entry name" value="ATP-synt_G"/>
    <property type="match status" value="1"/>
</dbReference>
<evidence type="ECO:0000313" key="11">
    <source>
        <dbReference type="Proteomes" id="UP000231279"/>
    </source>
</evidence>
<comment type="caution">
    <text evidence="10">The sequence shown here is derived from an EMBL/GenBank/DDBJ whole genome shotgun (WGS) entry which is preliminary data.</text>
</comment>
<evidence type="ECO:0000256" key="7">
    <source>
        <dbReference type="ARBA" id="ARBA00023128"/>
    </source>
</evidence>
<dbReference type="GO" id="GO:0015986">
    <property type="term" value="P:proton motive force-driven ATP synthesis"/>
    <property type="evidence" value="ECO:0007669"/>
    <property type="project" value="InterPro"/>
</dbReference>
<dbReference type="InterPro" id="IPR006808">
    <property type="entry name" value="ATP_synth_F0_gsu_mt"/>
</dbReference>
<evidence type="ECO:0000256" key="6">
    <source>
        <dbReference type="ARBA" id="ARBA00023065"/>
    </source>
</evidence>
<dbReference type="PANTHER" id="PTHR12386">
    <property type="entry name" value="ATP SYNTHASE SUBUNIT"/>
    <property type="match status" value="1"/>
</dbReference>
<keyword evidence="5" id="KW-0375">Hydrogen ion transport</keyword>
<dbReference type="EMBL" id="NKXS01001790">
    <property type="protein sequence ID" value="PIN16852.1"/>
    <property type="molecule type" value="Genomic_DNA"/>
</dbReference>
<evidence type="ECO:0000256" key="5">
    <source>
        <dbReference type="ARBA" id="ARBA00022781"/>
    </source>
</evidence>
<evidence type="ECO:0000256" key="8">
    <source>
        <dbReference type="ARBA" id="ARBA00023136"/>
    </source>
</evidence>
<name>A0A2G9HH49_9LAMI</name>
<dbReference type="GO" id="GO:0015078">
    <property type="term" value="F:proton transmembrane transporter activity"/>
    <property type="evidence" value="ECO:0007669"/>
    <property type="project" value="InterPro"/>
</dbReference>
<keyword evidence="8" id="KW-0472">Membrane</keyword>
<dbReference type="GO" id="GO:0045259">
    <property type="term" value="C:proton-transporting ATP synthase complex"/>
    <property type="evidence" value="ECO:0007669"/>
    <property type="project" value="UniProtKB-KW"/>
</dbReference>
<dbReference type="GO" id="GO:0031966">
    <property type="term" value="C:mitochondrial membrane"/>
    <property type="evidence" value="ECO:0007669"/>
    <property type="project" value="UniProtKB-SubCell"/>
</dbReference>
<reference evidence="11" key="1">
    <citation type="journal article" date="2018" name="Gigascience">
        <title>Genome assembly of the Pink Ipe (Handroanthus impetiginosus, Bignoniaceae), a highly valued, ecologically keystone Neotropical timber forest tree.</title>
        <authorList>
            <person name="Silva-Junior O.B."/>
            <person name="Grattapaglia D."/>
            <person name="Novaes E."/>
            <person name="Collevatti R.G."/>
        </authorList>
    </citation>
    <scope>NUCLEOTIDE SEQUENCE [LARGE SCALE GENOMIC DNA]</scope>
    <source>
        <strain evidence="11">cv. UFG-1</strain>
    </source>
</reference>
<protein>
    <submittedName>
        <fullName evidence="10">Uncharacterized protein</fullName>
    </submittedName>
</protein>
<keyword evidence="11" id="KW-1185">Reference proteome</keyword>
<dbReference type="Proteomes" id="UP000231279">
    <property type="component" value="Unassembled WGS sequence"/>
</dbReference>
<organism evidence="10 11">
    <name type="scientific">Handroanthus impetiginosus</name>
    <dbReference type="NCBI Taxonomy" id="429701"/>
    <lineage>
        <taxon>Eukaryota</taxon>
        <taxon>Viridiplantae</taxon>
        <taxon>Streptophyta</taxon>
        <taxon>Embryophyta</taxon>
        <taxon>Tracheophyta</taxon>
        <taxon>Spermatophyta</taxon>
        <taxon>Magnoliopsida</taxon>
        <taxon>eudicotyledons</taxon>
        <taxon>Gunneridae</taxon>
        <taxon>Pentapetalae</taxon>
        <taxon>asterids</taxon>
        <taxon>lamiids</taxon>
        <taxon>Lamiales</taxon>
        <taxon>Bignoniaceae</taxon>
        <taxon>Crescentiina</taxon>
        <taxon>Tabebuia alliance</taxon>
        <taxon>Handroanthus</taxon>
    </lineage>
</organism>
<keyword evidence="6" id="KW-0406">Ion transport</keyword>
<dbReference type="AlphaFoldDB" id="A0A2G9HH49"/>
<comment type="subcellular location">
    <subcellularLocation>
        <location evidence="1">Mitochondrion membrane</location>
    </subcellularLocation>
</comment>
<keyword evidence="4" id="KW-0138">CF(0)</keyword>
<accession>A0A2G9HH49</accession>
<evidence type="ECO:0000256" key="4">
    <source>
        <dbReference type="ARBA" id="ARBA00022547"/>
    </source>
</evidence>
<proteinExistence type="inferred from homology"/>
<sequence length="168" mass="19391">MEPYHDFIWNCRGPHQIHWSITECKNILTPSWYQNPTSASFAVGLLMASKLNQLRTKAVEVSNLVAKNGGAYYKELMERNKQYIQDPPTVEKCQFLGKQLFYTSLASIPGRYALLWKELDYLKHLLKHRHEVKIEYAGIGALFGLECYAWYCVGEIVGRGFTITGYYV</sequence>
<dbReference type="OrthoDB" id="437at2759"/>
<keyword evidence="9" id="KW-0066">ATP synthesis</keyword>